<protein>
    <submittedName>
        <fullName evidence="1">Uncharacterized protein</fullName>
    </submittedName>
</protein>
<accession>A0A0C2MWG8</accession>
<organism evidence="1 2">
    <name type="scientific">Thelohanellus kitauei</name>
    <name type="common">Myxosporean</name>
    <dbReference type="NCBI Taxonomy" id="669202"/>
    <lineage>
        <taxon>Eukaryota</taxon>
        <taxon>Metazoa</taxon>
        <taxon>Cnidaria</taxon>
        <taxon>Myxozoa</taxon>
        <taxon>Myxosporea</taxon>
        <taxon>Bivalvulida</taxon>
        <taxon>Platysporina</taxon>
        <taxon>Myxobolidae</taxon>
        <taxon>Thelohanellus</taxon>
    </lineage>
</organism>
<gene>
    <name evidence="1" type="ORF">RF11_04647</name>
</gene>
<evidence type="ECO:0000313" key="2">
    <source>
        <dbReference type="Proteomes" id="UP000031668"/>
    </source>
</evidence>
<reference evidence="1 2" key="1">
    <citation type="journal article" date="2014" name="Genome Biol. Evol.">
        <title>The genome of the myxosporean Thelohanellus kitauei shows adaptations to nutrient acquisition within its fish host.</title>
        <authorList>
            <person name="Yang Y."/>
            <person name="Xiong J."/>
            <person name="Zhou Z."/>
            <person name="Huo F."/>
            <person name="Miao W."/>
            <person name="Ran C."/>
            <person name="Liu Y."/>
            <person name="Zhang J."/>
            <person name="Feng J."/>
            <person name="Wang M."/>
            <person name="Wang M."/>
            <person name="Wang L."/>
            <person name="Yao B."/>
        </authorList>
    </citation>
    <scope>NUCLEOTIDE SEQUENCE [LARGE SCALE GENOMIC DNA]</scope>
    <source>
        <strain evidence="1">Wuqing</strain>
    </source>
</reference>
<evidence type="ECO:0000313" key="1">
    <source>
        <dbReference type="EMBL" id="KII68505.1"/>
    </source>
</evidence>
<dbReference type="AlphaFoldDB" id="A0A0C2MWG8"/>
<name>A0A0C2MWG8_THEKT</name>
<dbReference type="Proteomes" id="UP000031668">
    <property type="component" value="Unassembled WGS sequence"/>
</dbReference>
<dbReference type="EMBL" id="JWZT01002850">
    <property type="protein sequence ID" value="KII68505.1"/>
    <property type="molecule type" value="Genomic_DNA"/>
</dbReference>
<comment type="caution">
    <text evidence="1">The sequence shown here is derived from an EMBL/GenBank/DDBJ whole genome shotgun (WGS) entry which is preliminary data.</text>
</comment>
<proteinExistence type="predicted"/>
<keyword evidence="2" id="KW-1185">Reference proteome</keyword>
<sequence length="102" mass="11940">MNMTKEFNLTLLDFCHVARCVKERDQRINHQQLVLKVKFTLEEIYTLVYKRKLILISQAQPAAEETMESEDDHINVLENSLRSKNSTVLSASPEHYVAYKLE</sequence>